<name>A0ABZ0RUE8_9BACI</name>
<dbReference type="InterPro" id="IPR029068">
    <property type="entry name" value="Glyas_Bleomycin-R_OHBP_Dase"/>
</dbReference>
<dbReference type="PANTHER" id="PTHR34109:SF1">
    <property type="entry name" value="VOC DOMAIN-CONTAINING PROTEIN"/>
    <property type="match status" value="1"/>
</dbReference>
<dbReference type="Gene3D" id="3.30.720.110">
    <property type="match status" value="1"/>
</dbReference>
<dbReference type="Gene3D" id="3.30.720.120">
    <property type="match status" value="1"/>
</dbReference>
<keyword evidence="2" id="KW-1185">Reference proteome</keyword>
<organism evidence="1 2">
    <name type="scientific">Lysinibacillus louembei</name>
    <dbReference type="NCBI Taxonomy" id="1470088"/>
    <lineage>
        <taxon>Bacteria</taxon>
        <taxon>Bacillati</taxon>
        <taxon>Bacillota</taxon>
        <taxon>Bacilli</taxon>
        <taxon>Bacillales</taxon>
        <taxon>Bacillaceae</taxon>
        <taxon>Lysinibacillus</taxon>
    </lineage>
</organism>
<proteinExistence type="predicted"/>
<protein>
    <recommendedName>
        <fullName evidence="3">VOC family protein</fullName>
    </recommendedName>
</protein>
<accession>A0ABZ0RUE8</accession>
<dbReference type="RefSeq" id="WP_319836757.1">
    <property type="nucleotide sequence ID" value="NZ_CP137624.1"/>
</dbReference>
<evidence type="ECO:0000313" key="2">
    <source>
        <dbReference type="Proteomes" id="UP001322664"/>
    </source>
</evidence>
<evidence type="ECO:0008006" key="3">
    <source>
        <dbReference type="Google" id="ProtNLM"/>
    </source>
</evidence>
<dbReference type="EMBL" id="CP137624">
    <property type="protein sequence ID" value="WPK11847.1"/>
    <property type="molecule type" value="Genomic_DNA"/>
</dbReference>
<gene>
    <name evidence="1" type="ORF">R6U77_18445</name>
</gene>
<dbReference type="Proteomes" id="UP001322664">
    <property type="component" value="Chromosome"/>
</dbReference>
<dbReference type="PANTHER" id="PTHR34109">
    <property type="entry name" value="BNAUNNG04460D PROTEIN-RELATED"/>
    <property type="match status" value="1"/>
</dbReference>
<dbReference type="SUPFAM" id="SSF54593">
    <property type="entry name" value="Glyoxalase/Bleomycin resistance protein/Dihydroxybiphenyl dioxygenase"/>
    <property type="match status" value="1"/>
</dbReference>
<evidence type="ECO:0000313" key="1">
    <source>
        <dbReference type="EMBL" id="WPK11847.1"/>
    </source>
</evidence>
<reference evidence="1 2" key="1">
    <citation type="submission" date="2023-09" db="EMBL/GenBank/DDBJ databases">
        <authorList>
            <person name="Page C.A."/>
            <person name="Perez-Diaz I.M."/>
        </authorList>
    </citation>
    <scope>NUCLEOTIDE SEQUENCE [LARGE SCALE GENOMIC DNA]</scope>
    <source>
        <strain evidence="1 2">Ll15</strain>
    </source>
</reference>
<sequence>MQNQTVIPYFMVLNGTQFIEFTKKVFQAEVIKINKLEGTESIIHAEMRIGNSTIYFADTSADGSCGPGVCGELNTDGLIPIQMYMHVANVDNTYQNAIAEGATPVMEPAEENGYMGGFVDPFKNLWWVQTNKS</sequence>